<keyword evidence="3" id="KW-1185">Reference proteome</keyword>
<keyword evidence="1" id="KW-1133">Transmembrane helix</keyword>
<feature type="transmembrane region" description="Helical" evidence="1">
    <location>
        <begin position="12"/>
        <end position="30"/>
    </location>
</feature>
<proteinExistence type="predicted"/>
<dbReference type="AlphaFoldDB" id="A0A2P5AEP2"/>
<dbReference type="OrthoDB" id="10297537at2759"/>
<protein>
    <submittedName>
        <fullName evidence="2">Uncharacterized protein</fullName>
    </submittedName>
</protein>
<keyword evidence="1" id="KW-0812">Transmembrane</keyword>
<dbReference type="EMBL" id="JXTC01000904">
    <property type="protein sequence ID" value="PON35005.1"/>
    <property type="molecule type" value="Genomic_DNA"/>
</dbReference>
<dbReference type="Proteomes" id="UP000237000">
    <property type="component" value="Unassembled WGS sequence"/>
</dbReference>
<evidence type="ECO:0000313" key="2">
    <source>
        <dbReference type="EMBL" id="PON35005.1"/>
    </source>
</evidence>
<dbReference type="InParanoid" id="A0A2P5AEP2"/>
<keyword evidence="1" id="KW-0472">Membrane</keyword>
<accession>A0A2P5AEP2</accession>
<gene>
    <name evidence="2" type="ORF">TorRG33x02_352380</name>
</gene>
<reference evidence="3" key="1">
    <citation type="submission" date="2016-06" db="EMBL/GenBank/DDBJ databases">
        <title>Parallel loss of symbiosis genes in relatives of nitrogen-fixing non-legume Parasponia.</title>
        <authorList>
            <person name="Van Velzen R."/>
            <person name="Holmer R."/>
            <person name="Bu F."/>
            <person name="Rutten L."/>
            <person name="Van Zeijl A."/>
            <person name="Liu W."/>
            <person name="Santuari L."/>
            <person name="Cao Q."/>
            <person name="Sharma T."/>
            <person name="Shen D."/>
            <person name="Roswanjaya Y."/>
            <person name="Wardhani T."/>
            <person name="Kalhor M.S."/>
            <person name="Jansen J."/>
            <person name="Van den Hoogen J."/>
            <person name="Gungor B."/>
            <person name="Hartog M."/>
            <person name="Hontelez J."/>
            <person name="Verver J."/>
            <person name="Yang W.-C."/>
            <person name="Schijlen E."/>
            <person name="Repin R."/>
            <person name="Schilthuizen M."/>
            <person name="Schranz E."/>
            <person name="Heidstra R."/>
            <person name="Miyata K."/>
            <person name="Fedorova E."/>
            <person name="Kohlen W."/>
            <person name="Bisseling T."/>
            <person name="Smit S."/>
            <person name="Geurts R."/>
        </authorList>
    </citation>
    <scope>NUCLEOTIDE SEQUENCE [LARGE SCALE GENOMIC DNA]</scope>
    <source>
        <strain evidence="3">cv. RG33-2</strain>
    </source>
</reference>
<comment type="caution">
    <text evidence="2">The sequence shown here is derived from an EMBL/GenBank/DDBJ whole genome shotgun (WGS) entry which is preliminary data.</text>
</comment>
<evidence type="ECO:0000313" key="3">
    <source>
        <dbReference type="Proteomes" id="UP000237000"/>
    </source>
</evidence>
<organism evidence="2 3">
    <name type="scientific">Trema orientale</name>
    <name type="common">Charcoal tree</name>
    <name type="synonym">Celtis orientalis</name>
    <dbReference type="NCBI Taxonomy" id="63057"/>
    <lineage>
        <taxon>Eukaryota</taxon>
        <taxon>Viridiplantae</taxon>
        <taxon>Streptophyta</taxon>
        <taxon>Embryophyta</taxon>
        <taxon>Tracheophyta</taxon>
        <taxon>Spermatophyta</taxon>
        <taxon>Magnoliopsida</taxon>
        <taxon>eudicotyledons</taxon>
        <taxon>Gunneridae</taxon>
        <taxon>Pentapetalae</taxon>
        <taxon>rosids</taxon>
        <taxon>fabids</taxon>
        <taxon>Rosales</taxon>
        <taxon>Cannabaceae</taxon>
        <taxon>Trema</taxon>
    </lineage>
</organism>
<evidence type="ECO:0000256" key="1">
    <source>
        <dbReference type="SAM" id="Phobius"/>
    </source>
</evidence>
<name>A0A2P5AEP2_TREOI</name>
<sequence length="70" mass="8280">MNTWVVVVRSGMWFAFSCLEILFFIATHLLHDLLNNFEFPILIWVIVKCLHLQLEDYVALTKTPLEENRS</sequence>